<feature type="region of interest" description="Disordered" evidence="1">
    <location>
        <begin position="50"/>
        <end position="77"/>
    </location>
</feature>
<keyword evidence="4" id="KW-1185">Reference proteome</keyword>
<accession>A0A815TEX5</accession>
<evidence type="ECO:0000256" key="1">
    <source>
        <dbReference type="SAM" id="MobiDB-lite"/>
    </source>
</evidence>
<name>A0A815TEX5_ADIRI</name>
<dbReference type="EMBL" id="CAJNOR010004481">
    <property type="protein sequence ID" value="CAF1505535.1"/>
    <property type="molecule type" value="Genomic_DNA"/>
</dbReference>
<proteinExistence type="predicted"/>
<protein>
    <submittedName>
        <fullName evidence="3">Uncharacterized protein</fullName>
    </submittedName>
</protein>
<dbReference type="Proteomes" id="UP000663852">
    <property type="component" value="Unassembled WGS sequence"/>
</dbReference>
<gene>
    <name evidence="2" type="ORF">EDS130_LOCUS42376</name>
    <name evidence="3" type="ORF">XAT740_LOCUS39913</name>
</gene>
<dbReference type="Proteomes" id="UP000663828">
    <property type="component" value="Unassembled WGS sequence"/>
</dbReference>
<evidence type="ECO:0000313" key="3">
    <source>
        <dbReference type="EMBL" id="CAF1505535.1"/>
    </source>
</evidence>
<sequence>MTIESILNTFTYAGASISTFSPCSSPVSLSNVISVPNSFPLITETNCPSISRTRADSTSSNSSLKSQHSSSSGDNNNNCLTDDEDFNSLNFDSEQDAGISLESDEKLGDIKNTLTSKEISVLLIELRYRHSLTKSCVHHICHLLQLLKVPNAPLSFRNIETLILCAYQSFVLLAINHQQVLKCVQARRIAIPNRYSLEYQQ</sequence>
<comment type="caution">
    <text evidence="3">The sequence shown here is derived from an EMBL/GenBank/DDBJ whole genome shotgun (WGS) entry which is preliminary data.</text>
</comment>
<reference evidence="3" key="1">
    <citation type="submission" date="2021-02" db="EMBL/GenBank/DDBJ databases">
        <authorList>
            <person name="Nowell W R."/>
        </authorList>
    </citation>
    <scope>NUCLEOTIDE SEQUENCE</scope>
</reference>
<evidence type="ECO:0000313" key="4">
    <source>
        <dbReference type="Proteomes" id="UP000663828"/>
    </source>
</evidence>
<dbReference type="EMBL" id="CAJNOJ010000613">
    <property type="protein sequence ID" value="CAF1496912.1"/>
    <property type="molecule type" value="Genomic_DNA"/>
</dbReference>
<feature type="compositionally biased region" description="Low complexity" evidence="1">
    <location>
        <begin position="57"/>
        <end position="72"/>
    </location>
</feature>
<evidence type="ECO:0000313" key="2">
    <source>
        <dbReference type="EMBL" id="CAF1496912.1"/>
    </source>
</evidence>
<dbReference type="AlphaFoldDB" id="A0A815TEX5"/>
<organism evidence="3 4">
    <name type="scientific">Adineta ricciae</name>
    <name type="common">Rotifer</name>
    <dbReference type="NCBI Taxonomy" id="249248"/>
    <lineage>
        <taxon>Eukaryota</taxon>
        <taxon>Metazoa</taxon>
        <taxon>Spiralia</taxon>
        <taxon>Gnathifera</taxon>
        <taxon>Rotifera</taxon>
        <taxon>Eurotatoria</taxon>
        <taxon>Bdelloidea</taxon>
        <taxon>Adinetida</taxon>
        <taxon>Adinetidae</taxon>
        <taxon>Adineta</taxon>
    </lineage>
</organism>